<dbReference type="InterPro" id="IPR002401">
    <property type="entry name" value="Cyt_P450_E_grp-I"/>
</dbReference>
<evidence type="ECO:0000256" key="1">
    <source>
        <dbReference type="ARBA" id="ARBA00022737"/>
    </source>
</evidence>
<feature type="domain" description="NACHT" evidence="3">
    <location>
        <begin position="282"/>
        <end position="426"/>
    </location>
</feature>
<comment type="caution">
    <text evidence="4">The sequence shown here is derived from an EMBL/GenBank/DDBJ whole genome shotgun (WGS) entry which is preliminary data.</text>
</comment>
<dbReference type="SUPFAM" id="SSF52540">
    <property type="entry name" value="P-loop containing nucleoside triphosphate hydrolases"/>
    <property type="match status" value="1"/>
</dbReference>
<keyword evidence="2" id="KW-0349">Heme</keyword>
<dbReference type="Pfam" id="PF00067">
    <property type="entry name" value="p450"/>
    <property type="match status" value="1"/>
</dbReference>
<dbReference type="PRINTS" id="PR00463">
    <property type="entry name" value="EP450I"/>
</dbReference>
<dbReference type="GO" id="GO:0020037">
    <property type="term" value="F:heme binding"/>
    <property type="evidence" value="ECO:0007669"/>
    <property type="project" value="InterPro"/>
</dbReference>
<dbReference type="Proteomes" id="UP000015100">
    <property type="component" value="Unassembled WGS sequence"/>
</dbReference>
<dbReference type="InterPro" id="IPR007111">
    <property type="entry name" value="NACHT_NTPase"/>
</dbReference>
<feature type="binding site" description="axial binding residue" evidence="2">
    <location>
        <position position="1729"/>
    </location>
    <ligand>
        <name>heme</name>
        <dbReference type="ChEBI" id="CHEBI:30413"/>
    </ligand>
    <ligandPart>
        <name>Fe</name>
        <dbReference type="ChEBI" id="CHEBI:18248"/>
    </ligandPart>
</feature>
<sequence length="1795" mass="203225">MVSAQLLQDALTEFKQRLNDEQKKEFSLAKYADVEYTSARLQEELRQSKSYKALGLLQPFVEGLSGYAKVIEVFAQTSEILAFVWGPIKFLLQVVSTTHRALEKLMDALAAVGEKLLVYGHCSQLAVIDVRFRPILVRVYKDILDLLWMAMRTFKKNLLVQALEMNLPLFDRKLRLVLSNLANDEEIIHKAISAVGFKKSLDAFDEAFAFHQKAEAEFNKAAKHRRTLALQTFYQILKPQTISLKLLEASRKLVLDFPNAGSWLSNHPTVTAWTDWSSSSPNLLALYGIPGAGKTTLSSMLYNKLEDCVQTKNINYGLLHLAITFHFSNSSCETVLKSLLYSQLIQCPEEAEIIFDTLGSQYSQKLQSLQTIQEISEQLFQLSGPTFLFIDGLDELNEDREIRDLLKFVEKLLTKCPNLRIFLSCRAEDVIKTKWEALKAAKIRITDTLSAHDMRVYVNHPENIEVLVDYGFEEDQAKVYLDAIITQAKGMFLYAKLMLLDIRNQMCYDDIEKLLSELPKDINQAYDWALKRIANHPDKLREAAIKVFKLLLASDYSFRAAELEQGIMIEPNMSKFMPGRKLRRSLTSLCGSLIEVATDSTVSLVHSSLKDYLLKLDTVLQIRPTNVQFSLSKLCLEYLQLRTLYLEDDEAYEKCVVDGEFAFLTYVCKNLSCHLQSLVILKNSEVAGMTSVLEGLLKDLIDQAHLSGFYPTDLDVDGDSNIVESGSLSITVSTTSFSDIRDSTEDIISTLCSTLCSQELQDLLGRFILRLNSVLQKLSLTGPEELKNTLQQIYGALLRCRDVKCSRLFDGFVCLGDFTEHLQSHDKAFRCKVETCPSHWIGFGSTKALNAHIKATHSNINDPQKAEKMDRSRSQKISSSSLAMPGNIDEKFRTQLLKEALVRRDFKFASEILDIILERDVKSIYEMKTSSSPFNQIDAVIAGGTRLIFKPQTRMDYILYYGSSEMANKVNARMQYIGLKYPGYDHFKGILNIIVAILGGNLDVLRYIGSRYPEILNQPFEGDTFLKIFNYSLLGGAISASKVGGYISFSCPLTFFAAWVENENILAYLLQQGCHPHTIDYPSTSPQESHSEITMSRLLVSVLSGHGAMINDFLGATSDWEAMSHSQIKCLLAVVVAYPQSRDRIFEICKDLQSRGVPFCRINVADVIIRCFRGLWSVDNSASAGVLATGARLCLLLGVEPASTKRIWSECDELIAMLRKKTKIKKLIASVEPAMVSLIRLGISDGEKEFSTPTSKYKGETDYTALYEETQNERDSAWRSYRNGSPKHWVEQVSNYELEPGFKDDKAWMDHFSNDWSKEHFLTTWRSYTDEMQVPKLLEQPPTSGFKSLPPIYRRYVCVSPNHISVSDIESVKKIHSAHDVYPKSSWYGKLGKKLKSIAFVTDVEVYRHRRRAYGSAFSKSHLAAVEPLVLEYTNKFLHKVRARLDAGRNPDILDLSAQLGNDVMTEIILGVQMNNLESEADNPLIKDFKSMILLWVLRTLPIFLRAIVEILWVIPSPRLRYFLASESRVQNFGDAAFANIQKEIKKCKDGKCRQTFFAKLLEKAAEENGKSDLTSDIIKQEAGVLFGGGGETTSGLLAFLTWTIFKNKDIRRKILAELDSFEICNRYALEVSDDKLQKLPYLNAVITEGLRLFTTIQFNLRRIVPRGGRQLGEYFFPEGTEVSTPVYTVQRDPVIFPNPELFMPERWLEPTKDMEAALLAFGGKSRLCLGRNLAMMGLRLEIVGLLQLCPDAELADSCIDESMDVFELIITRPRNGKCELQKRSTSVKEKRKPL</sequence>
<dbReference type="eggNOG" id="KOG0158">
    <property type="taxonomic scope" value="Eukaryota"/>
</dbReference>
<keyword evidence="2" id="KW-0479">Metal-binding</keyword>
<keyword evidence="2" id="KW-0408">Iron</keyword>
<evidence type="ECO:0000313" key="4">
    <source>
        <dbReference type="EMBL" id="EPS38617.1"/>
    </source>
</evidence>
<keyword evidence="1" id="KW-0677">Repeat</keyword>
<dbReference type="Pfam" id="PF24809">
    <property type="entry name" value="DUF7708"/>
    <property type="match status" value="1"/>
</dbReference>
<dbReference type="InterPro" id="IPR036396">
    <property type="entry name" value="Cyt_P450_sf"/>
</dbReference>
<dbReference type="Gene3D" id="3.40.50.300">
    <property type="entry name" value="P-loop containing nucleotide triphosphate hydrolases"/>
    <property type="match status" value="1"/>
</dbReference>
<dbReference type="PANTHER" id="PTHR10039:SF14">
    <property type="entry name" value="NACHT DOMAIN-CONTAINING PROTEIN"/>
    <property type="match status" value="1"/>
</dbReference>
<dbReference type="Gene3D" id="1.10.630.10">
    <property type="entry name" value="Cytochrome P450"/>
    <property type="match status" value="1"/>
</dbReference>
<dbReference type="InterPro" id="IPR056125">
    <property type="entry name" value="DUF7708"/>
</dbReference>
<dbReference type="SUPFAM" id="SSF48264">
    <property type="entry name" value="Cytochrome P450"/>
    <property type="match status" value="1"/>
</dbReference>
<dbReference type="PANTHER" id="PTHR10039">
    <property type="entry name" value="AMELOGENIN"/>
    <property type="match status" value="1"/>
</dbReference>
<organism evidence="4 5">
    <name type="scientific">Dactylellina haptotyla (strain CBS 200.50)</name>
    <name type="common">Nematode-trapping fungus</name>
    <name type="synonym">Monacrosporium haptotylum</name>
    <dbReference type="NCBI Taxonomy" id="1284197"/>
    <lineage>
        <taxon>Eukaryota</taxon>
        <taxon>Fungi</taxon>
        <taxon>Dikarya</taxon>
        <taxon>Ascomycota</taxon>
        <taxon>Pezizomycotina</taxon>
        <taxon>Orbiliomycetes</taxon>
        <taxon>Orbiliales</taxon>
        <taxon>Orbiliaceae</taxon>
        <taxon>Dactylellina</taxon>
    </lineage>
</organism>
<keyword evidence="5" id="KW-1185">Reference proteome</keyword>
<accession>S8BTN0</accession>
<reference evidence="5" key="2">
    <citation type="submission" date="2013-04" db="EMBL/GenBank/DDBJ databases">
        <title>Genomic mechanisms accounting for the adaptation to parasitism in nematode-trapping fungi.</title>
        <authorList>
            <person name="Ahren D.G."/>
        </authorList>
    </citation>
    <scope>NUCLEOTIDE SEQUENCE [LARGE SCALE GENOMIC DNA]</scope>
    <source>
        <strain evidence="5">CBS 200.50</strain>
    </source>
</reference>
<dbReference type="STRING" id="1284197.S8BTN0"/>
<gene>
    <name evidence="4" type="ORF">H072_7588</name>
</gene>
<protein>
    <recommendedName>
        <fullName evidence="3">NACHT domain-containing protein</fullName>
    </recommendedName>
</protein>
<proteinExistence type="predicted"/>
<dbReference type="PROSITE" id="PS50837">
    <property type="entry name" value="NACHT"/>
    <property type="match status" value="1"/>
</dbReference>
<dbReference type="GO" id="GO:0005506">
    <property type="term" value="F:iron ion binding"/>
    <property type="evidence" value="ECO:0007669"/>
    <property type="project" value="InterPro"/>
</dbReference>
<dbReference type="Pfam" id="PF24883">
    <property type="entry name" value="NPHP3_N"/>
    <property type="match status" value="1"/>
</dbReference>
<dbReference type="InterPro" id="IPR027417">
    <property type="entry name" value="P-loop_NTPase"/>
</dbReference>
<dbReference type="EMBL" id="AQGS01000538">
    <property type="protein sequence ID" value="EPS38617.1"/>
    <property type="molecule type" value="Genomic_DNA"/>
</dbReference>
<evidence type="ECO:0000313" key="5">
    <source>
        <dbReference type="Proteomes" id="UP000015100"/>
    </source>
</evidence>
<dbReference type="InterPro" id="IPR056884">
    <property type="entry name" value="NPHP3-like_N"/>
</dbReference>
<dbReference type="HOGENOM" id="CLU_238223_0_0_1"/>
<dbReference type="GO" id="GO:0004497">
    <property type="term" value="F:monooxygenase activity"/>
    <property type="evidence" value="ECO:0007669"/>
    <property type="project" value="InterPro"/>
</dbReference>
<dbReference type="InterPro" id="IPR001128">
    <property type="entry name" value="Cyt_P450"/>
</dbReference>
<name>S8BTN0_DACHA</name>
<reference evidence="4 5" key="1">
    <citation type="journal article" date="2013" name="PLoS Genet.">
        <title>Genomic mechanisms accounting for the adaptation to parasitism in nematode-trapping fungi.</title>
        <authorList>
            <person name="Meerupati T."/>
            <person name="Andersson K.M."/>
            <person name="Friman E."/>
            <person name="Kumar D."/>
            <person name="Tunlid A."/>
            <person name="Ahren D."/>
        </authorList>
    </citation>
    <scope>NUCLEOTIDE SEQUENCE [LARGE SCALE GENOMIC DNA]</scope>
    <source>
        <strain evidence="4 5">CBS 200.50</strain>
    </source>
</reference>
<evidence type="ECO:0000259" key="3">
    <source>
        <dbReference type="PROSITE" id="PS50837"/>
    </source>
</evidence>
<dbReference type="OrthoDB" id="21416at2759"/>
<comment type="cofactor">
    <cofactor evidence="2">
        <name>heme</name>
        <dbReference type="ChEBI" id="CHEBI:30413"/>
    </cofactor>
</comment>
<dbReference type="GO" id="GO:0016705">
    <property type="term" value="F:oxidoreductase activity, acting on paired donors, with incorporation or reduction of molecular oxygen"/>
    <property type="evidence" value="ECO:0007669"/>
    <property type="project" value="InterPro"/>
</dbReference>
<evidence type="ECO:0000256" key="2">
    <source>
        <dbReference type="PIRSR" id="PIRSR602401-1"/>
    </source>
</evidence>